<evidence type="ECO:0000313" key="5">
    <source>
        <dbReference type="EMBL" id="UNP29543.1"/>
    </source>
</evidence>
<evidence type="ECO:0000313" key="6">
    <source>
        <dbReference type="Proteomes" id="UP000829194"/>
    </source>
</evidence>
<keyword evidence="2" id="KW-0012">Acyltransferase</keyword>
<dbReference type="PANTHER" id="PTHR43792">
    <property type="entry name" value="GNAT FAMILY, PUTATIVE (AFU_ORTHOLOGUE AFUA_3G00765)-RELATED-RELATED"/>
    <property type="match status" value="1"/>
</dbReference>
<accession>A0ABY3XET9</accession>
<evidence type="ECO:0000259" key="4">
    <source>
        <dbReference type="PROSITE" id="PS51186"/>
    </source>
</evidence>
<feature type="domain" description="N-acetyltransferase" evidence="4">
    <location>
        <begin position="10"/>
        <end position="163"/>
    </location>
</feature>
<proteinExistence type="inferred from homology"/>
<dbReference type="EMBL" id="CP093547">
    <property type="protein sequence ID" value="UNP29543.1"/>
    <property type="molecule type" value="Genomic_DNA"/>
</dbReference>
<dbReference type="InterPro" id="IPR051531">
    <property type="entry name" value="N-acetyltransferase"/>
</dbReference>
<name>A0ABY3XET9_9GAMM</name>
<dbReference type="InterPro" id="IPR016181">
    <property type="entry name" value="Acyl_CoA_acyltransferase"/>
</dbReference>
<dbReference type="CDD" id="cd04301">
    <property type="entry name" value="NAT_SF"/>
    <property type="match status" value="1"/>
</dbReference>
<dbReference type="Proteomes" id="UP000829194">
    <property type="component" value="Chromosome"/>
</dbReference>
<comment type="similarity">
    <text evidence="3">Belongs to the acetyltransferase family. RimJ subfamily.</text>
</comment>
<dbReference type="PROSITE" id="PS51186">
    <property type="entry name" value="GNAT"/>
    <property type="match status" value="1"/>
</dbReference>
<dbReference type="PANTHER" id="PTHR43792:SF8">
    <property type="entry name" value="[RIBOSOMAL PROTEIN US5]-ALANINE N-ACETYLTRANSFERASE"/>
    <property type="match status" value="1"/>
</dbReference>
<evidence type="ECO:0000256" key="2">
    <source>
        <dbReference type="ARBA" id="ARBA00023315"/>
    </source>
</evidence>
<dbReference type="InterPro" id="IPR000182">
    <property type="entry name" value="GNAT_dom"/>
</dbReference>
<dbReference type="SUPFAM" id="SSF55729">
    <property type="entry name" value="Acyl-CoA N-acyltransferases (Nat)"/>
    <property type="match status" value="1"/>
</dbReference>
<evidence type="ECO:0000256" key="1">
    <source>
        <dbReference type="ARBA" id="ARBA00022679"/>
    </source>
</evidence>
<dbReference type="Gene3D" id="3.40.630.30">
    <property type="match status" value="1"/>
</dbReference>
<reference evidence="5 6" key="1">
    <citation type="submission" date="2022-03" db="EMBL/GenBank/DDBJ databases">
        <title>Complete genome sequence of Lysobacter capsici VKM B-2533 and Lysobacter gummosus 10.1.1, promising sources of lytic agents.</title>
        <authorList>
            <person name="Tarlachkov S.V."/>
            <person name="Kudryakova I.V."/>
            <person name="Afoshin A.S."/>
            <person name="Leontyevskaya E.A."/>
            <person name="Leontyevskaya N.V."/>
        </authorList>
    </citation>
    <scope>NUCLEOTIDE SEQUENCE [LARGE SCALE GENOMIC DNA]</scope>
    <source>
        <strain evidence="5 6">10.1.1</strain>
    </source>
</reference>
<gene>
    <name evidence="5" type="ORF">MOV92_24305</name>
</gene>
<keyword evidence="6" id="KW-1185">Reference proteome</keyword>
<sequence>MMPQLHRVGLHLRPIAMSDAPAWFEYLSMPGAVEHTSWALDGLQVLYPQIAASNPFNRDAAALFAIVDDLDELIGTVGFHTVWAAPRGGEMAYNLHPAHWGLGIASEACDAVAQWAFAERGYARIDAYALDSNTASMRVLEKSGFQPVELMRALRVVDGQPRDFWRYRRERG</sequence>
<organism evidence="5 6">
    <name type="scientific">Lysobacter gummosus</name>
    <dbReference type="NCBI Taxonomy" id="262324"/>
    <lineage>
        <taxon>Bacteria</taxon>
        <taxon>Pseudomonadati</taxon>
        <taxon>Pseudomonadota</taxon>
        <taxon>Gammaproteobacteria</taxon>
        <taxon>Lysobacterales</taxon>
        <taxon>Lysobacteraceae</taxon>
        <taxon>Lysobacter</taxon>
    </lineage>
</organism>
<dbReference type="Pfam" id="PF13302">
    <property type="entry name" value="Acetyltransf_3"/>
    <property type="match status" value="1"/>
</dbReference>
<dbReference type="RefSeq" id="WP_057945011.1">
    <property type="nucleotide sequence ID" value="NZ_CP011131.1"/>
</dbReference>
<keyword evidence="1" id="KW-0808">Transferase</keyword>
<protein>
    <submittedName>
        <fullName evidence="5">GNAT family N-acetyltransferase</fullName>
    </submittedName>
</protein>
<evidence type="ECO:0000256" key="3">
    <source>
        <dbReference type="ARBA" id="ARBA00038502"/>
    </source>
</evidence>